<accession>A0A9Q1HDK5</accession>
<dbReference type="InterPro" id="IPR055221">
    <property type="entry name" value="PSF3_N"/>
</dbReference>
<evidence type="ECO:0000256" key="1">
    <source>
        <dbReference type="RuleBase" id="RU367161"/>
    </source>
</evidence>
<comment type="subcellular location">
    <subcellularLocation>
        <location evidence="1">Nucleus</location>
    </subcellularLocation>
</comment>
<dbReference type="SUPFAM" id="SSF160059">
    <property type="entry name" value="PriA/YqbF domain"/>
    <property type="match status" value="1"/>
</dbReference>
<evidence type="ECO:0000313" key="4">
    <source>
        <dbReference type="Proteomes" id="UP001152320"/>
    </source>
</evidence>
<comment type="subunit">
    <text evidence="1">Component of the GINS complex.</text>
</comment>
<keyword evidence="1" id="KW-0235">DNA replication</keyword>
<comment type="caution">
    <text evidence="3">The sequence shown here is derived from an EMBL/GenBank/DDBJ whole genome shotgun (WGS) entry which is preliminary data.</text>
</comment>
<comment type="function">
    <text evidence="1">The GINS complex plays an essential role in the initiation of DNA replication.</text>
</comment>
<dbReference type="InterPro" id="IPR036224">
    <property type="entry name" value="GINS_bundle-like_dom_sf"/>
</dbReference>
<evidence type="ECO:0000259" key="2">
    <source>
        <dbReference type="Pfam" id="PF22466"/>
    </source>
</evidence>
<reference evidence="3" key="1">
    <citation type="submission" date="2021-10" db="EMBL/GenBank/DDBJ databases">
        <title>Tropical sea cucumber genome reveals ecological adaptation and Cuvierian tubules defense mechanism.</title>
        <authorList>
            <person name="Chen T."/>
        </authorList>
    </citation>
    <scope>NUCLEOTIDE SEQUENCE</scope>
    <source>
        <strain evidence="3">Nanhai2018</strain>
        <tissue evidence="3">Muscle</tissue>
    </source>
</reference>
<protein>
    <recommendedName>
        <fullName evidence="1">DNA replication complex GINS protein PSF3</fullName>
    </recommendedName>
</protein>
<proteinExistence type="inferred from homology"/>
<dbReference type="PANTHER" id="PTHR22768:SF0">
    <property type="entry name" value="DNA REPLICATION COMPLEX GINS PROTEIN PSF3"/>
    <property type="match status" value="1"/>
</dbReference>
<feature type="domain" description="DNA replication complex GINS protein PSF3 N-terminal" evidence="2">
    <location>
        <begin position="17"/>
        <end position="68"/>
    </location>
</feature>
<comment type="similarity">
    <text evidence="1">Belongs to the GINS3/PSF3 family.</text>
</comment>
<sequence>MPKYPYTRYHDETQNYYNIDDIIASQEKVPCTCEVTLHRLGFLNPSNEGDDIIPGTKLDLPLWLAGGLGLHGRRRNIVSVDLPKVYKSNMREILSADANVVDMRKTSPHFYAFGTKLLNFQHEESADVSKMLLEVHTKDFKMEPTAIVLGADCSA</sequence>
<dbReference type="CDD" id="cd11713">
    <property type="entry name" value="GINS_A_psf3"/>
    <property type="match status" value="1"/>
</dbReference>
<keyword evidence="1" id="KW-0539">Nucleus</keyword>
<dbReference type="InterPro" id="IPR038437">
    <property type="entry name" value="GINS_Psf3_sf"/>
</dbReference>
<dbReference type="Proteomes" id="UP001152320">
    <property type="component" value="Chromosome 5"/>
</dbReference>
<dbReference type="GO" id="GO:1902975">
    <property type="term" value="P:mitotic DNA replication initiation"/>
    <property type="evidence" value="ECO:0007669"/>
    <property type="project" value="TreeGrafter"/>
</dbReference>
<evidence type="ECO:0000313" key="3">
    <source>
        <dbReference type="EMBL" id="KAJ8042254.1"/>
    </source>
</evidence>
<dbReference type="Gene3D" id="1.20.58.2050">
    <property type="match status" value="1"/>
</dbReference>
<dbReference type="Pfam" id="PF22466">
    <property type="entry name" value="PSF3_N"/>
    <property type="match status" value="1"/>
</dbReference>
<dbReference type="OrthoDB" id="10251744at2759"/>
<organism evidence="3 4">
    <name type="scientific">Holothuria leucospilota</name>
    <name type="common">Black long sea cucumber</name>
    <name type="synonym">Mertensiothuria leucospilota</name>
    <dbReference type="NCBI Taxonomy" id="206669"/>
    <lineage>
        <taxon>Eukaryota</taxon>
        <taxon>Metazoa</taxon>
        <taxon>Echinodermata</taxon>
        <taxon>Eleutherozoa</taxon>
        <taxon>Echinozoa</taxon>
        <taxon>Holothuroidea</taxon>
        <taxon>Aspidochirotacea</taxon>
        <taxon>Aspidochirotida</taxon>
        <taxon>Holothuriidae</taxon>
        <taxon>Holothuria</taxon>
    </lineage>
</organism>
<gene>
    <name evidence="3" type="ORF">HOLleu_13267</name>
</gene>
<dbReference type="CDD" id="cd21693">
    <property type="entry name" value="GINS_B_Psf3"/>
    <property type="match status" value="1"/>
</dbReference>
<dbReference type="EMBL" id="JAIZAY010000005">
    <property type="protein sequence ID" value="KAJ8042254.1"/>
    <property type="molecule type" value="Genomic_DNA"/>
</dbReference>
<dbReference type="PANTHER" id="PTHR22768">
    <property type="entry name" value="DNA REPLICATION COMPLEX GINS PROTEIN PSF3"/>
    <property type="match status" value="1"/>
</dbReference>
<keyword evidence="4" id="KW-1185">Reference proteome</keyword>
<dbReference type="GO" id="GO:0000811">
    <property type="term" value="C:GINS complex"/>
    <property type="evidence" value="ECO:0007669"/>
    <property type="project" value="UniProtKB-UniRule"/>
</dbReference>
<dbReference type="AlphaFoldDB" id="A0A9Q1HDK5"/>
<dbReference type="InterPro" id="IPR010492">
    <property type="entry name" value="GINS_Psf3"/>
</dbReference>
<name>A0A9Q1HDK5_HOLLE</name>
<dbReference type="SUPFAM" id="SSF158573">
    <property type="entry name" value="GINS helical bundle-like"/>
    <property type="match status" value="1"/>
</dbReference>